<feature type="domain" description="FAD dependent oxidoreductase" evidence="2">
    <location>
        <begin position="8"/>
        <end position="217"/>
    </location>
</feature>
<dbReference type="SUPFAM" id="SSF51905">
    <property type="entry name" value="FAD/NAD(P)-binding domain"/>
    <property type="match status" value="1"/>
</dbReference>
<dbReference type="PANTHER" id="PTHR13847">
    <property type="entry name" value="SARCOSINE DEHYDROGENASE-RELATED"/>
    <property type="match status" value="1"/>
</dbReference>
<dbReference type="EMBL" id="QASA01000001">
    <property type="protein sequence ID" value="RDC63552.1"/>
    <property type="molecule type" value="Genomic_DNA"/>
</dbReference>
<dbReference type="InterPro" id="IPR006076">
    <property type="entry name" value="FAD-dep_OxRdtase"/>
</dbReference>
<keyword evidence="1" id="KW-1133">Transmembrane helix</keyword>
<keyword evidence="1" id="KW-0812">Transmembrane</keyword>
<keyword evidence="1" id="KW-0472">Membrane</keyword>
<dbReference type="Gene3D" id="3.50.50.60">
    <property type="entry name" value="FAD/NAD(P)-binding domain"/>
    <property type="match status" value="1"/>
</dbReference>
<dbReference type="RefSeq" id="WP_115372830.1">
    <property type="nucleotide sequence ID" value="NZ_QASA01000001.1"/>
</dbReference>
<evidence type="ECO:0000313" key="3">
    <source>
        <dbReference type="EMBL" id="RDC63552.1"/>
    </source>
</evidence>
<protein>
    <submittedName>
        <fullName evidence="3">Sarcosine oxidase</fullName>
        <ecNumber evidence="3">1.5.3.1</ecNumber>
    </submittedName>
</protein>
<keyword evidence="4" id="KW-1185">Reference proteome</keyword>
<gene>
    <name evidence="3" type="primary">soxB</name>
    <name evidence="3" type="ORF">AHMF7616_02157</name>
</gene>
<name>A0A369QGL6_9BACT</name>
<dbReference type="InterPro" id="IPR036188">
    <property type="entry name" value="FAD/NAD-bd_sf"/>
</dbReference>
<dbReference type="Proteomes" id="UP000253919">
    <property type="component" value="Unassembled WGS sequence"/>
</dbReference>
<dbReference type="GO" id="GO:0005737">
    <property type="term" value="C:cytoplasm"/>
    <property type="evidence" value="ECO:0007669"/>
    <property type="project" value="TreeGrafter"/>
</dbReference>
<evidence type="ECO:0000256" key="1">
    <source>
        <dbReference type="SAM" id="Phobius"/>
    </source>
</evidence>
<dbReference type="OrthoDB" id="8993739at2"/>
<reference evidence="3 4" key="1">
    <citation type="submission" date="2018-04" db="EMBL/GenBank/DDBJ databases">
        <title>Adhaeribacter sp. HMF7616 genome sequencing and assembly.</title>
        <authorList>
            <person name="Kang H."/>
            <person name="Kang J."/>
            <person name="Cha I."/>
            <person name="Kim H."/>
            <person name="Joh K."/>
        </authorList>
    </citation>
    <scope>NUCLEOTIDE SEQUENCE [LARGE SCALE GENOMIC DNA]</scope>
    <source>
        <strain evidence="3 4">HMF7616</strain>
    </source>
</reference>
<evidence type="ECO:0000259" key="2">
    <source>
        <dbReference type="Pfam" id="PF01266"/>
    </source>
</evidence>
<dbReference type="Pfam" id="PF01266">
    <property type="entry name" value="DAO"/>
    <property type="match status" value="1"/>
</dbReference>
<comment type="caution">
    <text evidence="3">The sequence shown here is derived from an EMBL/GenBank/DDBJ whole genome shotgun (WGS) entry which is preliminary data.</text>
</comment>
<accession>A0A369QGL6</accession>
<feature type="transmembrane region" description="Helical" evidence="1">
    <location>
        <begin position="6"/>
        <end position="25"/>
    </location>
</feature>
<keyword evidence="3" id="KW-0560">Oxidoreductase</keyword>
<dbReference type="GO" id="GO:0008115">
    <property type="term" value="F:sarcosine oxidase activity"/>
    <property type="evidence" value="ECO:0007669"/>
    <property type="project" value="UniProtKB-EC"/>
</dbReference>
<evidence type="ECO:0000313" key="4">
    <source>
        <dbReference type="Proteomes" id="UP000253919"/>
    </source>
</evidence>
<proteinExistence type="predicted"/>
<organism evidence="3 4">
    <name type="scientific">Adhaeribacter pallidiroseus</name>
    <dbReference type="NCBI Taxonomy" id="2072847"/>
    <lineage>
        <taxon>Bacteria</taxon>
        <taxon>Pseudomonadati</taxon>
        <taxon>Bacteroidota</taxon>
        <taxon>Cytophagia</taxon>
        <taxon>Cytophagales</taxon>
        <taxon>Hymenobacteraceae</taxon>
        <taxon>Adhaeribacter</taxon>
    </lineage>
</organism>
<dbReference type="Gene3D" id="3.30.9.10">
    <property type="entry name" value="D-Amino Acid Oxidase, subunit A, domain 2"/>
    <property type="match status" value="1"/>
</dbReference>
<sequence>MTSKHPHIIIIGAGIVGASLTYHLAKQNARVTLLDKAAKPANEATEKSFAWIVAGYDATQMYMSLRQQAISDWHRVEDELNRRLKIDWTGALTWLESNEKTEEWMCKLKHSDSKVRLVEEQELRLLEPNLKTVPSLAMFAEDEGAINPNLTTNLFIKAAQEWGAKVLLDAEVLSLLINKSAIEGVATNKGTIIADVVVLATGVNTVSLCHPLHLKLPIDVSPAILMELHNPDRFVNHIVSNPFMEIRAASDTLTLAAENYIDESSIQQR</sequence>
<dbReference type="EC" id="1.5.3.1" evidence="3"/>
<dbReference type="AlphaFoldDB" id="A0A369QGL6"/>